<dbReference type="InterPro" id="IPR011429">
    <property type="entry name" value="Cyt_c_Planctomycete-type"/>
</dbReference>
<dbReference type="RefSeq" id="WP_145289446.1">
    <property type="nucleotide sequence ID" value="NZ_CP036318.1"/>
</dbReference>
<feature type="domain" description="Cytochrome C Planctomycete-type" evidence="3">
    <location>
        <begin position="177"/>
        <end position="237"/>
    </location>
</feature>
<dbReference type="InterPro" id="IPR022655">
    <property type="entry name" value="DUF1553"/>
</dbReference>
<dbReference type="EMBL" id="CP036318">
    <property type="protein sequence ID" value="QDV58766.1"/>
    <property type="molecule type" value="Genomic_DNA"/>
</dbReference>
<evidence type="ECO:0000259" key="1">
    <source>
        <dbReference type="Pfam" id="PF07583"/>
    </source>
</evidence>
<dbReference type="Pfam" id="PF07635">
    <property type="entry name" value="PSCyt1"/>
    <property type="match status" value="1"/>
</dbReference>
<gene>
    <name evidence="4" type="ORF">Mal33_47910</name>
</gene>
<keyword evidence="5" id="KW-1185">Reference proteome</keyword>
<sequence length="1203" mass="133358">MSLSERCDQLLQRHLHGELSGDEADELRTLLQTSPEALDHYLDLCDLDAQLMSQFDRPPGIAHHPTATLHSAGSPAIWLTSFAVAASLLFAIGPELVQSPNDPPGLTIAAVDDSEVNQTPEAATLRRRVPNPWKVINATGSMNHPRLSEASIPTVQLVANRKLQFNRDIRPILSETCFHCHGPDSHGRRADLRLDTRDGATTDLGGYQAITPGELEKSEAWNRIISDDPELLMPPPESHLALTDQQKTMLRRWIEEGAEYQGHWAFIPPTMPPVPQVDFSDDAAEGNWSRGSIDSFVAARLAEADLTPSPEADPRTLIRRLSLDLIGLPPTIQETQAFVEDYASRGEAAYQQTITRLLESPHFGERMALPWLDQARYADTNGYSIDGGRDMWLWRDWVIQAHNDNMPYDRFLVEQLAGDLLPDATDAQRIATGFNRNHMITHEGGTIPEENLTNYTADRVKTTGEVFMGLTVGCAQCHDHKYDPISQKEYYQFFAFFNELQDRGLDGNSGRNSAPSITAKTVLRTDEINELETELVQLRKQLAEATGGFDAWLEAQRSEQADRGKGFRVLDVELLDVSAPNVPGTIAFEPTGRVTLSNPRGGLNGLSHSMRLSADALNPGELVSGIRIEFTPAEIPIAPKAEETKLALTPFEEAVPKVTTVLVSATNQPADQVDFHRQLTFSQATATSAASGHPPTAIFQENNAHWWQPANGQSDQNLTLTFDRPVDPRETPYLSVLVVFGQSQSLPFQWQIEPFVGRDRNSRWDSDLIAAMVTPEADWDPAARERLLTAFRNNAASLQPLRIRIANLEERYAVLTQEHSVMVMNTAATPRETFVLERGQYDAPGDRVTPQTPAVLPALFSERPDAAEVSETADDTQTPTVRATRLDLANWLVDPKHPLTSRVAVNRIWNLFFVTGLVATSADFGSQGEFPSHPELLDYLARHFVQIGWDQKQLIREIVSSATYRQQSTASSEQIQLDPKNRLLARGPRFRLPAELIRDQALAVSGLLVPRIGGPSLQPYQPPALWKEVSHFGSTPATKQVFVQDHGEKLYRRSMYTIVKRTSPHPAMAAFDAPSREMCTVDRGATNTPVQALVTLNDPQFAEAARVLAAVWLRDETITADDARIRHAFEHVLCRVPSDRETEAVSALLAAERDRFADAIDDAQAAVSIGESPRAEGIDVAEHAAWMQVAALLLNLSETLTRN</sequence>
<dbReference type="PANTHER" id="PTHR35889">
    <property type="entry name" value="CYCLOINULO-OLIGOSACCHARIDE FRUCTANOTRANSFERASE-RELATED"/>
    <property type="match status" value="1"/>
</dbReference>
<dbReference type="Pfam" id="PF07587">
    <property type="entry name" value="PSD1"/>
    <property type="match status" value="1"/>
</dbReference>
<dbReference type="AlphaFoldDB" id="A0A518J094"/>
<organism evidence="4 5">
    <name type="scientific">Rosistilla oblonga</name>
    <dbReference type="NCBI Taxonomy" id="2527990"/>
    <lineage>
        <taxon>Bacteria</taxon>
        <taxon>Pseudomonadati</taxon>
        <taxon>Planctomycetota</taxon>
        <taxon>Planctomycetia</taxon>
        <taxon>Pirellulales</taxon>
        <taxon>Pirellulaceae</taxon>
        <taxon>Rosistilla</taxon>
    </lineage>
</organism>
<dbReference type="PANTHER" id="PTHR35889:SF3">
    <property type="entry name" value="F-BOX DOMAIN-CONTAINING PROTEIN"/>
    <property type="match status" value="1"/>
</dbReference>
<reference evidence="4 5" key="1">
    <citation type="submission" date="2019-02" db="EMBL/GenBank/DDBJ databases">
        <title>Deep-cultivation of Planctomycetes and their phenomic and genomic characterization uncovers novel biology.</title>
        <authorList>
            <person name="Wiegand S."/>
            <person name="Jogler M."/>
            <person name="Boedeker C."/>
            <person name="Pinto D."/>
            <person name="Vollmers J."/>
            <person name="Rivas-Marin E."/>
            <person name="Kohn T."/>
            <person name="Peeters S.H."/>
            <person name="Heuer A."/>
            <person name="Rast P."/>
            <person name="Oberbeckmann S."/>
            <person name="Bunk B."/>
            <person name="Jeske O."/>
            <person name="Meyerdierks A."/>
            <person name="Storesund J.E."/>
            <person name="Kallscheuer N."/>
            <person name="Luecker S."/>
            <person name="Lage O.M."/>
            <person name="Pohl T."/>
            <person name="Merkel B.J."/>
            <person name="Hornburger P."/>
            <person name="Mueller R.-W."/>
            <person name="Bruemmer F."/>
            <person name="Labrenz M."/>
            <person name="Spormann A.M."/>
            <person name="Op den Camp H."/>
            <person name="Overmann J."/>
            <person name="Amann R."/>
            <person name="Jetten M.S.M."/>
            <person name="Mascher T."/>
            <person name="Medema M.H."/>
            <person name="Devos D.P."/>
            <person name="Kaster A.-K."/>
            <person name="Ovreas L."/>
            <person name="Rohde M."/>
            <person name="Galperin M.Y."/>
            <person name="Jogler C."/>
        </authorList>
    </citation>
    <scope>NUCLEOTIDE SEQUENCE [LARGE SCALE GENOMIC DNA]</scope>
    <source>
        <strain evidence="4 5">Mal33</strain>
    </source>
</reference>
<feature type="domain" description="DUF1549" evidence="1">
    <location>
        <begin position="293"/>
        <end position="501"/>
    </location>
</feature>
<feature type="domain" description="DUF1553" evidence="2">
    <location>
        <begin position="884"/>
        <end position="1148"/>
    </location>
</feature>
<dbReference type="InterPro" id="IPR011444">
    <property type="entry name" value="DUF1549"/>
</dbReference>
<evidence type="ECO:0000313" key="5">
    <source>
        <dbReference type="Proteomes" id="UP000316770"/>
    </source>
</evidence>
<proteinExistence type="predicted"/>
<accession>A0A518J094</accession>
<evidence type="ECO:0000259" key="3">
    <source>
        <dbReference type="Pfam" id="PF07635"/>
    </source>
</evidence>
<name>A0A518J094_9BACT</name>
<protein>
    <submittedName>
        <fullName evidence="4">Planctomycete cytochrome C</fullName>
    </submittedName>
</protein>
<evidence type="ECO:0000313" key="4">
    <source>
        <dbReference type="EMBL" id="QDV58766.1"/>
    </source>
</evidence>
<dbReference type="Proteomes" id="UP000316770">
    <property type="component" value="Chromosome"/>
</dbReference>
<dbReference type="Pfam" id="PF07583">
    <property type="entry name" value="PSCyt2"/>
    <property type="match status" value="1"/>
</dbReference>
<evidence type="ECO:0000259" key="2">
    <source>
        <dbReference type="Pfam" id="PF07587"/>
    </source>
</evidence>